<feature type="chain" id="PRO_5038410508" description="Lipoprotein" evidence="1">
    <location>
        <begin position="21"/>
        <end position="172"/>
    </location>
</feature>
<organism evidence="2 3">
    <name type="scientific">candidate division WOR-3 bacterium</name>
    <dbReference type="NCBI Taxonomy" id="2052148"/>
    <lineage>
        <taxon>Bacteria</taxon>
        <taxon>Bacteria division WOR-3</taxon>
    </lineage>
</organism>
<feature type="signal peptide" evidence="1">
    <location>
        <begin position="1"/>
        <end position="20"/>
    </location>
</feature>
<keyword evidence="1" id="KW-0732">Signal</keyword>
<reference evidence="2" key="1">
    <citation type="journal article" date="2020" name="mSystems">
        <title>Genome- and Community-Level Interaction Insights into Carbon Utilization and Element Cycling Functions of Hydrothermarchaeota in Hydrothermal Sediment.</title>
        <authorList>
            <person name="Zhou Z."/>
            <person name="Liu Y."/>
            <person name="Xu W."/>
            <person name="Pan J."/>
            <person name="Luo Z.H."/>
            <person name="Li M."/>
        </authorList>
    </citation>
    <scope>NUCLEOTIDE SEQUENCE</scope>
    <source>
        <strain evidence="2">HyVt-388</strain>
    </source>
</reference>
<dbReference type="PROSITE" id="PS51257">
    <property type="entry name" value="PROKAR_LIPOPROTEIN"/>
    <property type="match status" value="1"/>
</dbReference>
<comment type="caution">
    <text evidence="2">The sequence shown here is derived from an EMBL/GenBank/DDBJ whole genome shotgun (WGS) entry which is preliminary data.</text>
</comment>
<proteinExistence type="predicted"/>
<dbReference type="AlphaFoldDB" id="A0A9C9K045"/>
<protein>
    <recommendedName>
        <fullName evidence="4">Lipoprotein</fullName>
    </recommendedName>
</protein>
<evidence type="ECO:0000256" key="1">
    <source>
        <dbReference type="SAM" id="SignalP"/>
    </source>
</evidence>
<evidence type="ECO:0000313" key="3">
    <source>
        <dbReference type="Proteomes" id="UP000885826"/>
    </source>
</evidence>
<name>A0A9C9K045_UNCW3</name>
<sequence>MKKFLVLLGIIVLFVACDYAKESTELYPDVEITYMNPIGWYTSDGDTVVAATIEQINFVPENSVDCYLTKVIWEYYDEGNNIFYGPEEMALYLKIEGKVDEESCSDTFYIYNLQLPLAPVWYHLDAGQSAEARLHFVFVDEYWGSRTDTVTAWFGFYMWPDSTGAIVPEQIH</sequence>
<gene>
    <name evidence="2" type="ORF">ENI34_04635</name>
</gene>
<evidence type="ECO:0008006" key="4">
    <source>
        <dbReference type="Google" id="ProtNLM"/>
    </source>
</evidence>
<evidence type="ECO:0000313" key="2">
    <source>
        <dbReference type="EMBL" id="HEC78414.1"/>
    </source>
</evidence>
<dbReference type="EMBL" id="DRIG01000048">
    <property type="protein sequence ID" value="HEC78414.1"/>
    <property type="molecule type" value="Genomic_DNA"/>
</dbReference>
<dbReference type="Proteomes" id="UP000885826">
    <property type="component" value="Unassembled WGS sequence"/>
</dbReference>
<accession>A0A9C9K045</accession>